<keyword evidence="1 2" id="KW-0694">RNA-binding</keyword>
<feature type="region of interest" description="Disordered" evidence="3">
    <location>
        <begin position="539"/>
        <end position="569"/>
    </location>
</feature>
<sequence>MPASPPRVRFSPITQEFGRMGFASGGTLRDADEYAPPFQVGEKPSGDVFMSSPKKTSTTADHGSAVATTTPDPVNETGASPINAQAAKNGRRLQRSVTTGSVALTSPVERALHSSSLSARHKIGGVDVQGIYPATACVFVANLPEHKDDRALEAAVTREFSKYGTVFVKIRRDGNHMPFAFCQFTNDEDASTAIDKGRGANIHGRPCRTEMVRANRSFIIYIARPNHPDEEIDIREAREILEPYGELSKCEELSARECEELKVPKALLVEFATFDPKRDINSAVREKDKYNIEAFDTRKKSRSDSDEEFLRKYDVDRRSVFVGGLPYDMEKDEMIAFFSEVGEVANVDLIKRINFDGSASRPFGFVEFTRADVPDKAIKSFNGAQIRDFVLKVERKVHKRNVGSPRRVRSQAFIRPSTTPKTPRAIDNAAKTPGASGGGGYRGPRQTVVATRATPTSQSPAHFGHAPYFTPAAPPVPPSTNNGQAPLIGASGLPVSPSSAPYAPSVFPYVGGFYPGVTAFQDPITGYTYYSYTPTPPVYGGSAVETPTRGRSHGQHGRDEQKQHRSHGA</sequence>
<dbReference type="EMBL" id="BAAFSV010000001">
    <property type="protein sequence ID" value="GAB1312151.1"/>
    <property type="molecule type" value="Genomic_DNA"/>
</dbReference>
<keyword evidence="6" id="KW-1185">Reference proteome</keyword>
<dbReference type="InterPro" id="IPR012677">
    <property type="entry name" value="Nucleotide-bd_a/b_plait_sf"/>
</dbReference>
<dbReference type="CDD" id="cd00590">
    <property type="entry name" value="RRM_SF"/>
    <property type="match status" value="1"/>
</dbReference>
<dbReference type="PROSITE" id="PS50102">
    <property type="entry name" value="RRM"/>
    <property type="match status" value="2"/>
</dbReference>
<evidence type="ECO:0000313" key="5">
    <source>
        <dbReference type="EMBL" id="GAB1312151.1"/>
    </source>
</evidence>
<organism evidence="5 6">
    <name type="scientific">Madurella fahalii</name>
    <dbReference type="NCBI Taxonomy" id="1157608"/>
    <lineage>
        <taxon>Eukaryota</taxon>
        <taxon>Fungi</taxon>
        <taxon>Dikarya</taxon>
        <taxon>Ascomycota</taxon>
        <taxon>Pezizomycotina</taxon>
        <taxon>Sordariomycetes</taxon>
        <taxon>Sordariomycetidae</taxon>
        <taxon>Sordariales</taxon>
        <taxon>Sordariales incertae sedis</taxon>
        <taxon>Madurella</taxon>
    </lineage>
</organism>
<dbReference type="InterPro" id="IPR000504">
    <property type="entry name" value="RRM_dom"/>
</dbReference>
<evidence type="ECO:0000256" key="1">
    <source>
        <dbReference type="ARBA" id="ARBA00022884"/>
    </source>
</evidence>
<feature type="region of interest" description="Disordered" evidence="3">
    <location>
        <begin position="417"/>
        <end position="443"/>
    </location>
</feature>
<accession>A0ABQ0G316</accession>
<evidence type="ECO:0000259" key="4">
    <source>
        <dbReference type="PROSITE" id="PS50102"/>
    </source>
</evidence>
<evidence type="ECO:0000313" key="6">
    <source>
        <dbReference type="Proteomes" id="UP001628179"/>
    </source>
</evidence>
<feature type="domain" description="RRM" evidence="4">
    <location>
        <begin position="318"/>
        <end position="398"/>
    </location>
</feature>
<feature type="domain" description="RRM" evidence="4">
    <location>
        <begin position="136"/>
        <end position="214"/>
    </location>
</feature>
<dbReference type="Gene3D" id="3.30.70.330">
    <property type="match status" value="2"/>
</dbReference>
<dbReference type="InterPro" id="IPR035979">
    <property type="entry name" value="RBD_domain_sf"/>
</dbReference>
<proteinExistence type="predicted"/>
<name>A0ABQ0G316_9PEZI</name>
<dbReference type="RefSeq" id="XP_070913884.1">
    <property type="nucleotide sequence ID" value="XM_071057783.1"/>
</dbReference>
<dbReference type="Proteomes" id="UP001628179">
    <property type="component" value="Unassembled WGS sequence"/>
</dbReference>
<dbReference type="SUPFAM" id="SSF54928">
    <property type="entry name" value="RNA-binding domain, RBD"/>
    <property type="match status" value="2"/>
</dbReference>
<feature type="compositionally biased region" description="Polar residues" evidence="3">
    <location>
        <begin position="53"/>
        <end position="80"/>
    </location>
</feature>
<dbReference type="PANTHER" id="PTHR23003">
    <property type="entry name" value="RNA RECOGNITION MOTIF RRM DOMAIN CONTAINING PROTEIN"/>
    <property type="match status" value="1"/>
</dbReference>
<evidence type="ECO:0000256" key="2">
    <source>
        <dbReference type="PROSITE-ProRule" id="PRU00176"/>
    </source>
</evidence>
<dbReference type="GeneID" id="98173106"/>
<dbReference type="SMART" id="SM00360">
    <property type="entry name" value="RRM"/>
    <property type="match status" value="2"/>
</dbReference>
<comment type="caution">
    <text evidence="5">The sequence shown here is derived from an EMBL/GenBank/DDBJ whole genome shotgun (WGS) entry which is preliminary data.</text>
</comment>
<protein>
    <submittedName>
        <fullName evidence="5">Multicopy suppressor of sporulation protein msa1</fullName>
    </submittedName>
</protein>
<feature type="region of interest" description="Disordered" evidence="3">
    <location>
        <begin position="22"/>
        <end position="80"/>
    </location>
</feature>
<gene>
    <name evidence="5" type="ORF">MFIFM68171_02361</name>
</gene>
<evidence type="ECO:0000256" key="3">
    <source>
        <dbReference type="SAM" id="MobiDB-lite"/>
    </source>
</evidence>
<dbReference type="Pfam" id="PF00076">
    <property type="entry name" value="RRM_1"/>
    <property type="match status" value="2"/>
</dbReference>
<dbReference type="PANTHER" id="PTHR23003:SF17">
    <property type="entry name" value="RNA-BINDING PROTEIN PIN4"/>
    <property type="match status" value="1"/>
</dbReference>
<reference evidence="5 6" key="1">
    <citation type="submission" date="2024-09" db="EMBL/GenBank/DDBJ databases">
        <title>Itraconazole resistance in Madurella fahalii resulting from another homologue of gene encoding cytochrome P450 14-alpha sterol demethylase (CYP51).</title>
        <authorList>
            <person name="Yoshioka I."/>
            <person name="Fahal A.H."/>
            <person name="Kaneko S."/>
            <person name="Yaguchi T."/>
        </authorList>
    </citation>
    <scope>NUCLEOTIDE SEQUENCE [LARGE SCALE GENOMIC DNA]</scope>
    <source>
        <strain evidence="5 6">IFM 68171</strain>
    </source>
</reference>
<dbReference type="InterPro" id="IPR050374">
    <property type="entry name" value="RRT5_SRSF_SR"/>
</dbReference>